<dbReference type="Gene3D" id="3.90.550.10">
    <property type="entry name" value="Spore Coat Polysaccharide Biosynthesis Protein SpsA, Chain A"/>
    <property type="match status" value="1"/>
</dbReference>
<dbReference type="EMBL" id="JACHXU010000005">
    <property type="protein sequence ID" value="MBB3206151.1"/>
    <property type="molecule type" value="Genomic_DNA"/>
</dbReference>
<keyword evidence="2" id="KW-0328">Glycosyltransferase</keyword>
<dbReference type="SUPFAM" id="SSF53448">
    <property type="entry name" value="Nucleotide-diphospho-sugar transferases"/>
    <property type="match status" value="1"/>
</dbReference>
<evidence type="ECO:0000256" key="2">
    <source>
        <dbReference type="ARBA" id="ARBA00022676"/>
    </source>
</evidence>
<sequence length="263" mass="29201">MSNRKPDCWVIVGMDEDVHPPKPCDSIEIITDRVDGTGDSLPLAEARNHAAQLSPCNAMVFLDVDCIPSPTMLTEFENAFGQPDHLWMGSPRYLPQNKTAGDWTMDDLAQSAISHPIQPAIDIGQRQSSTEYEKFWSLCFAVNKQTFGKIGGFNEGFAGYGAEDTDFAFAARDAGVPFGFAGAIAYHQHHAVCKPPLNHFDAIVRNAEQFRRRWKTWPMESWLNAFAEGGFIKFARESESIEVLARPTRQQIEAATVCTPAGF</sequence>
<keyword evidence="3 5" id="KW-0808">Transferase</keyword>
<protein>
    <submittedName>
        <fullName evidence="5">GT2 family glycosyltransferase</fullName>
    </submittedName>
</protein>
<dbReference type="PANTHER" id="PTHR43179:SF12">
    <property type="entry name" value="GALACTOFURANOSYLTRANSFERASE GLFT2"/>
    <property type="match status" value="1"/>
</dbReference>
<accession>A0A7W5H5S3</accession>
<feature type="domain" description="Galactosyltransferase C-terminal" evidence="4">
    <location>
        <begin position="129"/>
        <end position="172"/>
    </location>
</feature>
<dbReference type="PANTHER" id="PTHR43179">
    <property type="entry name" value="RHAMNOSYLTRANSFERASE WBBL"/>
    <property type="match status" value="1"/>
</dbReference>
<comment type="similarity">
    <text evidence="1">Belongs to the glycosyltransferase 2 family.</text>
</comment>
<dbReference type="InterPro" id="IPR027791">
    <property type="entry name" value="Galactosyl_T_C"/>
</dbReference>
<evidence type="ECO:0000313" key="5">
    <source>
        <dbReference type="EMBL" id="MBB3206151.1"/>
    </source>
</evidence>
<dbReference type="GO" id="GO:0016757">
    <property type="term" value="F:glycosyltransferase activity"/>
    <property type="evidence" value="ECO:0007669"/>
    <property type="project" value="UniProtKB-KW"/>
</dbReference>
<evidence type="ECO:0000313" key="6">
    <source>
        <dbReference type="Proteomes" id="UP000536179"/>
    </source>
</evidence>
<keyword evidence="6" id="KW-1185">Reference proteome</keyword>
<gene>
    <name evidence="5" type="ORF">FHS27_001959</name>
</gene>
<dbReference type="RefSeq" id="WP_315854505.1">
    <property type="nucleotide sequence ID" value="NZ_JACHXU010000005.1"/>
</dbReference>
<dbReference type="Pfam" id="PF02709">
    <property type="entry name" value="Glyco_transf_7C"/>
    <property type="match status" value="1"/>
</dbReference>
<evidence type="ECO:0000256" key="1">
    <source>
        <dbReference type="ARBA" id="ARBA00006739"/>
    </source>
</evidence>
<dbReference type="InterPro" id="IPR029044">
    <property type="entry name" value="Nucleotide-diphossugar_trans"/>
</dbReference>
<dbReference type="Proteomes" id="UP000536179">
    <property type="component" value="Unassembled WGS sequence"/>
</dbReference>
<name>A0A7W5H5S3_9BACT</name>
<evidence type="ECO:0000256" key="3">
    <source>
        <dbReference type="ARBA" id="ARBA00022679"/>
    </source>
</evidence>
<evidence type="ECO:0000259" key="4">
    <source>
        <dbReference type="Pfam" id="PF02709"/>
    </source>
</evidence>
<comment type="caution">
    <text evidence="5">The sequence shown here is derived from an EMBL/GenBank/DDBJ whole genome shotgun (WGS) entry which is preliminary data.</text>
</comment>
<proteinExistence type="inferred from homology"/>
<reference evidence="5 6" key="1">
    <citation type="submission" date="2020-08" db="EMBL/GenBank/DDBJ databases">
        <title>Genomic Encyclopedia of Type Strains, Phase III (KMG-III): the genomes of soil and plant-associated and newly described type strains.</title>
        <authorList>
            <person name="Whitman W."/>
        </authorList>
    </citation>
    <scope>NUCLEOTIDE SEQUENCE [LARGE SCALE GENOMIC DNA]</scope>
    <source>
        <strain evidence="5 6">CECT 8075</strain>
    </source>
</reference>
<dbReference type="AlphaFoldDB" id="A0A7W5H5S3"/>
<organism evidence="5 6">
    <name type="scientific">Aporhodopirellula rubra</name>
    <dbReference type="NCBI Taxonomy" id="980271"/>
    <lineage>
        <taxon>Bacteria</taxon>
        <taxon>Pseudomonadati</taxon>
        <taxon>Planctomycetota</taxon>
        <taxon>Planctomycetia</taxon>
        <taxon>Pirellulales</taxon>
        <taxon>Pirellulaceae</taxon>
        <taxon>Aporhodopirellula</taxon>
    </lineage>
</organism>